<evidence type="ECO:0000313" key="5">
    <source>
        <dbReference type="Proteomes" id="UP000561011"/>
    </source>
</evidence>
<accession>A0A853EY00</accession>
<dbReference type="RefSeq" id="WP_179914467.1">
    <property type="nucleotide sequence ID" value="NZ_JACBYE010000063.1"/>
</dbReference>
<proteinExistence type="predicted"/>
<evidence type="ECO:0000259" key="3">
    <source>
        <dbReference type="Pfam" id="PF11611"/>
    </source>
</evidence>
<keyword evidence="1 2" id="KW-0732">Signal</keyword>
<feature type="domain" description="DUF4352" evidence="3">
    <location>
        <begin position="49"/>
        <end position="154"/>
    </location>
</feature>
<feature type="signal peptide" evidence="2">
    <location>
        <begin position="1"/>
        <end position="27"/>
    </location>
</feature>
<dbReference type="Gene3D" id="2.60.40.1240">
    <property type="match status" value="1"/>
</dbReference>
<evidence type="ECO:0000256" key="1">
    <source>
        <dbReference type="ARBA" id="ARBA00022729"/>
    </source>
</evidence>
<protein>
    <recommendedName>
        <fullName evidence="3">DUF4352 domain-containing protein</fullName>
    </recommendedName>
</protein>
<dbReference type="PROSITE" id="PS51257">
    <property type="entry name" value="PROKAR_LIPOPROTEIN"/>
    <property type="match status" value="1"/>
</dbReference>
<dbReference type="EMBL" id="JACBYE010000063">
    <property type="protein sequence ID" value="NYS95260.1"/>
    <property type="molecule type" value="Genomic_DNA"/>
</dbReference>
<dbReference type="AlphaFoldDB" id="A0A853EY00"/>
<gene>
    <name evidence="4" type="ORF">HZZ10_17260</name>
</gene>
<keyword evidence="5" id="KW-1185">Reference proteome</keyword>
<dbReference type="InterPro" id="IPR029051">
    <property type="entry name" value="DUF4352"/>
</dbReference>
<evidence type="ECO:0000256" key="2">
    <source>
        <dbReference type="SAM" id="SignalP"/>
    </source>
</evidence>
<comment type="caution">
    <text evidence="4">The sequence shown here is derived from an EMBL/GenBank/DDBJ whole genome shotgun (WGS) entry which is preliminary data.</text>
</comment>
<reference evidence="4 5" key="1">
    <citation type="submission" date="2020-07" db="EMBL/GenBank/DDBJ databases">
        <title>MOT database genomes.</title>
        <authorList>
            <person name="Joseph S."/>
            <person name="Aduse-Opoku J."/>
            <person name="Hashim A."/>
            <person name="Wade W."/>
            <person name="Curtis M."/>
        </authorList>
    </citation>
    <scope>NUCLEOTIDE SEQUENCE [LARGE SCALE GENOMIC DNA]</scope>
    <source>
        <strain evidence="4 5">DSM 100099</strain>
    </source>
</reference>
<organism evidence="4 5">
    <name type="scientific">Sanguibacter inulinus</name>
    <dbReference type="NCBI Taxonomy" id="60922"/>
    <lineage>
        <taxon>Bacteria</taxon>
        <taxon>Bacillati</taxon>
        <taxon>Actinomycetota</taxon>
        <taxon>Actinomycetes</taxon>
        <taxon>Micrococcales</taxon>
        <taxon>Sanguibacteraceae</taxon>
        <taxon>Sanguibacter</taxon>
    </lineage>
</organism>
<dbReference type="Pfam" id="PF11611">
    <property type="entry name" value="DUF4352"/>
    <property type="match status" value="1"/>
</dbReference>
<dbReference type="InterPro" id="IPR029050">
    <property type="entry name" value="Immunoprotect_excell_Ig-like"/>
</dbReference>
<sequence length="183" mass="18812">MAVQPRTRRSLGTAAALALVLTLGACGDDPETLEHVTVSASVTDPDTSQTTTVHGYVPDLALPAGTTLDAPLDDPVILAVDVTVAVGPDRGFSVRPSDFTLRTSSGDSVAALTSVNRALEDESLWPLLEVGSGSTLRGWLAFPVERGSVDGATLVAARPESMTVEGRGSLEAATFEVALEPAG</sequence>
<evidence type="ECO:0000313" key="4">
    <source>
        <dbReference type="EMBL" id="NYS95260.1"/>
    </source>
</evidence>
<name>A0A853EY00_9MICO</name>
<dbReference type="Proteomes" id="UP000561011">
    <property type="component" value="Unassembled WGS sequence"/>
</dbReference>
<feature type="chain" id="PRO_5032948129" description="DUF4352 domain-containing protein" evidence="2">
    <location>
        <begin position="28"/>
        <end position="183"/>
    </location>
</feature>